<evidence type="ECO:0000256" key="4">
    <source>
        <dbReference type="ARBA" id="ARBA00022840"/>
    </source>
</evidence>
<dbReference type="SMART" id="SM00487">
    <property type="entry name" value="DEXDc"/>
    <property type="match status" value="1"/>
</dbReference>
<evidence type="ECO:0000259" key="6">
    <source>
        <dbReference type="PROSITE" id="PS51194"/>
    </source>
</evidence>
<dbReference type="SUPFAM" id="SSF52540">
    <property type="entry name" value="P-loop containing nucleoside triphosphate hydrolases"/>
    <property type="match status" value="2"/>
</dbReference>
<evidence type="ECO:0000256" key="1">
    <source>
        <dbReference type="ARBA" id="ARBA00022741"/>
    </source>
</evidence>
<keyword evidence="2" id="KW-0378">Hydrolase</keyword>
<keyword evidence="3 7" id="KW-0347">Helicase</keyword>
<comment type="caution">
    <text evidence="7">The sequence shown here is derived from an EMBL/GenBank/DDBJ whole genome shotgun (WGS) entry which is preliminary data.</text>
</comment>
<gene>
    <name evidence="7" type="ORF">HNY73_011443</name>
</gene>
<dbReference type="Gene3D" id="3.40.50.300">
    <property type="entry name" value="P-loop containing nucleotide triphosphate hydrolases"/>
    <property type="match status" value="2"/>
</dbReference>
<evidence type="ECO:0000259" key="5">
    <source>
        <dbReference type="PROSITE" id="PS51192"/>
    </source>
</evidence>
<dbReference type="Pfam" id="PF00270">
    <property type="entry name" value="DEAD"/>
    <property type="match status" value="1"/>
</dbReference>
<evidence type="ECO:0000313" key="8">
    <source>
        <dbReference type="Proteomes" id="UP000807504"/>
    </source>
</evidence>
<dbReference type="GO" id="GO:0003724">
    <property type="term" value="F:RNA helicase activity"/>
    <property type="evidence" value="ECO:0007669"/>
    <property type="project" value="TreeGrafter"/>
</dbReference>
<dbReference type="InterPro" id="IPR011545">
    <property type="entry name" value="DEAD/DEAH_box_helicase_dom"/>
</dbReference>
<keyword evidence="4" id="KW-0067">ATP-binding</keyword>
<dbReference type="GO" id="GO:0016787">
    <property type="term" value="F:hydrolase activity"/>
    <property type="evidence" value="ECO:0007669"/>
    <property type="project" value="UniProtKB-KW"/>
</dbReference>
<evidence type="ECO:0000256" key="3">
    <source>
        <dbReference type="ARBA" id="ARBA00022806"/>
    </source>
</evidence>
<accession>A0A8T0F6D3</accession>
<dbReference type="InterPro" id="IPR014001">
    <property type="entry name" value="Helicase_ATP-bd"/>
</dbReference>
<feature type="domain" description="Helicase C-terminal" evidence="6">
    <location>
        <begin position="298"/>
        <end position="450"/>
    </location>
</feature>
<keyword evidence="8" id="KW-1185">Reference proteome</keyword>
<dbReference type="Proteomes" id="UP000807504">
    <property type="component" value="Unassembled WGS sequence"/>
</dbReference>
<dbReference type="PROSITE" id="PS51192">
    <property type="entry name" value="HELICASE_ATP_BIND_1"/>
    <property type="match status" value="1"/>
</dbReference>
<dbReference type="GO" id="GO:0003676">
    <property type="term" value="F:nucleic acid binding"/>
    <property type="evidence" value="ECO:0007669"/>
    <property type="project" value="InterPro"/>
</dbReference>
<dbReference type="GO" id="GO:0005524">
    <property type="term" value="F:ATP binding"/>
    <property type="evidence" value="ECO:0007669"/>
    <property type="project" value="UniProtKB-KW"/>
</dbReference>
<name>A0A8T0F6D3_ARGBR</name>
<evidence type="ECO:0000313" key="7">
    <source>
        <dbReference type="EMBL" id="KAF8785962.1"/>
    </source>
</evidence>
<dbReference type="InterPro" id="IPR001650">
    <property type="entry name" value="Helicase_C-like"/>
</dbReference>
<keyword evidence="1" id="KW-0547">Nucleotide-binding</keyword>
<dbReference type="InterPro" id="IPR050079">
    <property type="entry name" value="DEAD_box_RNA_helicase"/>
</dbReference>
<dbReference type="Pfam" id="PF00271">
    <property type="entry name" value="Helicase_C"/>
    <property type="match status" value="1"/>
</dbReference>
<proteinExistence type="predicted"/>
<dbReference type="InterPro" id="IPR027417">
    <property type="entry name" value="P-loop_NTPase"/>
</dbReference>
<protein>
    <submittedName>
        <fullName evidence="7">ATP-dependent RNA helicase DDX19A like protein</fullName>
    </submittedName>
</protein>
<feature type="domain" description="Helicase ATP-binding" evidence="5">
    <location>
        <begin position="105"/>
        <end position="253"/>
    </location>
</feature>
<dbReference type="EMBL" id="JABXBU010000030">
    <property type="protein sequence ID" value="KAF8785962.1"/>
    <property type="molecule type" value="Genomic_DNA"/>
</dbReference>
<dbReference type="PROSITE" id="PS51194">
    <property type="entry name" value="HELICASE_CTER"/>
    <property type="match status" value="1"/>
</dbReference>
<evidence type="ECO:0000256" key="2">
    <source>
        <dbReference type="ARBA" id="ARBA00022801"/>
    </source>
</evidence>
<dbReference type="OMA" id="NAKQISC"/>
<dbReference type="GO" id="GO:0005829">
    <property type="term" value="C:cytosol"/>
    <property type="evidence" value="ECO:0007669"/>
    <property type="project" value="TreeGrafter"/>
</dbReference>
<organism evidence="7 8">
    <name type="scientific">Argiope bruennichi</name>
    <name type="common">Wasp spider</name>
    <name type="synonym">Aranea bruennichi</name>
    <dbReference type="NCBI Taxonomy" id="94029"/>
    <lineage>
        <taxon>Eukaryota</taxon>
        <taxon>Metazoa</taxon>
        <taxon>Ecdysozoa</taxon>
        <taxon>Arthropoda</taxon>
        <taxon>Chelicerata</taxon>
        <taxon>Arachnida</taxon>
        <taxon>Araneae</taxon>
        <taxon>Araneomorphae</taxon>
        <taxon>Entelegynae</taxon>
        <taxon>Araneoidea</taxon>
        <taxon>Araneidae</taxon>
        <taxon>Argiope</taxon>
    </lineage>
</organism>
<dbReference type="PANTHER" id="PTHR47959:SF1">
    <property type="entry name" value="ATP-DEPENDENT RNA HELICASE DBPA"/>
    <property type="match status" value="1"/>
</dbReference>
<sequence>MSTWDQCCKHGKFNANFSKTKKTDKDLRKIEKVKNSENSDFPENKVHTPYSRANKKEEFTEVKNATNVEIQLSFFELGLNNCLIKWIESLGFSSPNRVQNKVLYHLSESSSEHIVIKAPKKSGKTSATLIWVLNKLLNDKNKEYPNALMICPTFEIADATYKFVEQISKYCDLKIYPAMKGTKLSRSDKVVADLVIATPDKALELSKLTFNLKNAKYLIFDDAHCMSGDVGNLKTVSRVCSLLSSKCTIILCTLFCNKVLDNFINKFLVQNQRIEIENDVEKVTPKEIFIVHSNKEERVRAFIYLVKSNSFEGQTVVFCRTKEESYRLESALDDENISVKILNGDLKPPSKRSDILQQFKENKIQLLITTYTFMEVLEAENVTKVINYEQVLSNETKRLDPNIYNQIENLLNGRKNCLIGSFIEKKWEDVLIQPRPGAVKKVYANATSISANDLIDGQTF</sequence>
<dbReference type="AlphaFoldDB" id="A0A8T0F6D3"/>
<dbReference type="PANTHER" id="PTHR47959">
    <property type="entry name" value="ATP-DEPENDENT RNA HELICASE RHLE-RELATED"/>
    <property type="match status" value="1"/>
</dbReference>
<reference evidence="7" key="2">
    <citation type="submission" date="2020-06" db="EMBL/GenBank/DDBJ databases">
        <authorList>
            <person name="Sheffer M."/>
        </authorList>
    </citation>
    <scope>NUCLEOTIDE SEQUENCE</scope>
</reference>
<reference evidence="7" key="1">
    <citation type="journal article" date="2020" name="bioRxiv">
        <title>Chromosome-level reference genome of the European wasp spider Argiope bruennichi: a resource for studies on range expansion and evolutionary adaptation.</title>
        <authorList>
            <person name="Sheffer M.M."/>
            <person name="Hoppe A."/>
            <person name="Krehenwinkel H."/>
            <person name="Uhl G."/>
            <person name="Kuss A.W."/>
            <person name="Jensen L."/>
            <person name="Jensen C."/>
            <person name="Gillespie R.G."/>
            <person name="Hoff K.J."/>
            <person name="Prost S."/>
        </authorList>
    </citation>
    <scope>NUCLEOTIDE SEQUENCE</scope>
</reference>